<keyword evidence="2" id="KW-0969">Cilium</keyword>
<accession>A0A1H2WHH6</accession>
<evidence type="ECO:0000313" key="1">
    <source>
        <dbReference type="EMBL" id="GLV13079.1"/>
    </source>
</evidence>
<evidence type="ECO:0000313" key="3">
    <source>
        <dbReference type="Proteomes" id="UP000182589"/>
    </source>
</evidence>
<reference evidence="3" key="1">
    <citation type="submission" date="2016-10" db="EMBL/GenBank/DDBJ databases">
        <authorList>
            <person name="Varghese N."/>
        </authorList>
    </citation>
    <scope>NUCLEOTIDE SEQUENCE [LARGE SCALE GENOMIC DNA]</scope>
    <source>
        <strain evidence="3">DSM 12489</strain>
    </source>
</reference>
<keyword evidence="2" id="KW-0282">Flagellum</keyword>
<name>A0A1H2WHH6_9BACL</name>
<evidence type="ECO:0000313" key="2">
    <source>
        <dbReference type="EMBL" id="SDW79956.1"/>
    </source>
</evidence>
<keyword evidence="2" id="KW-0966">Cell projection</keyword>
<organism evidence="2 3">
    <name type="scientific">Alicyclobacillus hesperidum</name>
    <dbReference type="NCBI Taxonomy" id="89784"/>
    <lineage>
        <taxon>Bacteria</taxon>
        <taxon>Bacillati</taxon>
        <taxon>Bacillota</taxon>
        <taxon>Bacilli</taxon>
        <taxon>Bacillales</taxon>
        <taxon>Alicyclobacillaceae</taxon>
        <taxon>Alicyclobacillus</taxon>
    </lineage>
</organism>
<dbReference type="EMBL" id="FNOJ01000015">
    <property type="protein sequence ID" value="SDW79956.1"/>
    <property type="molecule type" value="Genomic_DNA"/>
</dbReference>
<gene>
    <name evidence="1" type="primary">yvyF</name>
    <name evidence="1" type="ORF">Heshes_07630</name>
    <name evidence="2" type="ORF">SAMN04489725_11538</name>
</gene>
<dbReference type="InterPro" id="IPR022258">
    <property type="entry name" value="Flagellar_operon_YvyF"/>
</dbReference>
<dbReference type="RefSeq" id="WP_052012381.1">
    <property type="nucleotide sequence ID" value="NZ_BSRA01000003.1"/>
</dbReference>
<reference evidence="1" key="3">
    <citation type="submission" date="2023-02" db="EMBL/GenBank/DDBJ databases">
        <title>Proposal of a novel subspecies: Alicyclobacillus hesperidum subspecies aegle.</title>
        <authorList>
            <person name="Goto K."/>
            <person name="Fujii T."/>
            <person name="Yasui K."/>
            <person name="Mochida K."/>
            <person name="Kato-Tanaka Y."/>
            <person name="Morohoshi S."/>
            <person name="An S.Y."/>
            <person name="Kasai H."/>
            <person name="Yokota A."/>
        </authorList>
    </citation>
    <scope>NUCLEOTIDE SEQUENCE</scope>
    <source>
        <strain evidence="1">DSM 12766</strain>
    </source>
</reference>
<sequence>MAIANCKRCGRLYNRIGRDICKDCIREEDDVLLEIRQYLKKHPQANIYEVADGTAATYEEIVAFLRDGRLILRDNPNMAYPCERCGTLTQSGRLCANCTQALAKELGQAAAAIQKEESQGKRGKGFLSR</sequence>
<proteinExistence type="predicted"/>
<dbReference type="NCBIfam" id="TIGR03826">
    <property type="entry name" value="YvyF"/>
    <property type="match status" value="1"/>
</dbReference>
<dbReference type="EMBL" id="BSRA01000003">
    <property type="protein sequence ID" value="GLV13079.1"/>
    <property type="molecule type" value="Genomic_DNA"/>
</dbReference>
<keyword evidence="3" id="KW-1185">Reference proteome</keyword>
<dbReference type="Proteomes" id="UP001157137">
    <property type="component" value="Unassembled WGS sequence"/>
</dbReference>
<dbReference type="STRING" id="89784.SAMN04489725_11538"/>
<reference evidence="2" key="2">
    <citation type="submission" date="2016-10" db="EMBL/GenBank/DDBJ databases">
        <authorList>
            <person name="de Groot N.N."/>
        </authorList>
    </citation>
    <scope>NUCLEOTIDE SEQUENCE [LARGE SCALE GENOMIC DNA]</scope>
    <source>
        <strain evidence="2">DSM 12489</strain>
    </source>
</reference>
<dbReference type="Proteomes" id="UP000182589">
    <property type="component" value="Unassembled WGS sequence"/>
</dbReference>
<protein>
    <submittedName>
        <fullName evidence="2">Flagellar operon protein TIGR03826</fullName>
    </submittedName>
</protein>
<dbReference type="AlphaFoldDB" id="A0A1H2WHH6"/>